<dbReference type="PROSITE" id="PS51005">
    <property type="entry name" value="NAC"/>
    <property type="match status" value="1"/>
</dbReference>
<dbReference type="OrthoDB" id="1424968at2759"/>
<keyword evidence="2" id="KW-0238">DNA-binding</keyword>
<dbReference type="Proteomes" id="UP000653305">
    <property type="component" value="Unassembled WGS sequence"/>
</dbReference>
<keyword evidence="7" id="KW-1185">Reference proteome</keyword>
<gene>
    <name evidence="6" type="ORF">PHJA_002632400</name>
</gene>
<dbReference type="PANTHER" id="PTHR31744:SF115">
    <property type="entry name" value="NAC DOMAIN CONTAINING PROTEIN 38"/>
    <property type="match status" value="1"/>
</dbReference>
<evidence type="ECO:0000256" key="3">
    <source>
        <dbReference type="ARBA" id="ARBA00023163"/>
    </source>
</evidence>
<dbReference type="GO" id="GO:0003677">
    <property type="term" value="F:DNA binding"/>
    <property type="evidence" value="ECO:0007669"/>
    <property type="project" value="UniProtKB-KW"/>
</dbReference>
<accession>A0A830D2L8</accession>
<proteinExistence type="predicted"/>
<evidence type="ECO:0000313" key="6">
    <source>
        <dbReference type="EMBL" id="GFQ04883.1"/>
    </source>
</evidence>
<dbReference type="InterPro" id="IPR036093">
    <property type="entry name" value="NAC_dom_sf"/>
</dbReference>
<dbReference type="AlphaFoldDB" id="A0A830D2L8"/>
<name>A0A830D2L8_9LAMI</name>
<comment type="caution">
    <text evidence="6">The sequence shown here is derived from an EMBL/GenBank/DDBJ whole genome shotgun (WGS) entry which is preliminary data.</text>
</comment>
<dbReference type="InterPro" id="IPR003441">
    <property type="entry name" value="NAC-dom"/>
</dbReference>
<evidence type="ECO:0000313" key="7">
    <source>
        <dbReference type="Proteomes" id="UP000653305"/>
    </source>
</evidence>
<keyword evidence="3" id="KW-0804">Transcription</keyword>
<organism evidence="6 7">
    <name type="scientific">Phtheirospermum japonicum</name>
    <dbReference type="NCBI Taxonomy" id="374723"/>
    <lineage>
        <taxon>Eukaryota</taxon>
        <taxon>Viridiplantae</taxon>
        <taxon>Streptophyta</taxon>
        <taxon>Embryophyta</taxon>
        <taxon>Tracheophyta</taxon>
        <taxon>Spermatophyta</taxon>
        <taxon>Magnoliopsida</taxon>
        <taxon>eudicotyledons</taxon>
        <taxon>Gunneridae</taxon>
        <taxon>Pentapetalae</taxon>
        <taxon>asterids</taxon>
        <taxon>lamiids</taxon>
        <taxon>Lamiales</taxon>
        <taxon>Orobanchaceae</taxon>
        <taxon>Orobanchaceae incertae sedis</taxon>
        <taxon>Phtheirospermum</taxon>
    </lineage>
</organism>
<evidence type="ECO:0000256" key="2">
    <source>
        <dbReference type="ARBA" id="ARBA00023125"/>
    </source>
</evidence>
<keyword evidence="4" id="KW-0539">Nucleus</keyword>
<evidence type="ECO:0000256" key="4">
    <source>
        <dbReference type="ARBA" id="ARBA00023242"/>
    </source>
</evidence>
<protein>
    <submittedName>
        <fullName evidence="6">Protein cup-shaped cotyledon 2</fullName>
    </submittedName>
</protein>
<dbReference type="PANTHER" id="PTHR31744">
    <property type="entry name" value="PROTEIN CUP-SHAPED COTYLEDON 2-RELATED"/>
    <property type="match status" value="1"/>
</dbReference>
<reference evidence="6" key="1">
    <citation type="submission" date="2020-07" db="EMBL/GenBank/DDBJ databases">
        <title>Ethylene signaling mediates host invasion by parasitic plants.</title>
        <authorList>
            <person name="Yoshida S."/>
        </authorList>
    </citation>
    <scope>NUCLEOTIDE SEQUENCE</scope>
    <source>
        <strain evidence="6">Okayama</strain>
    </source>
</reference>
<dbReference type="Pfam" id="PF02365">
    <property type="entry name" value="NAM"/>
    <property type="match status" value="1"/>
</dbReference>
<feature type="domain" description="NAC" evidence="5">
    <location>
        <begin position="12"/>
        <end position="72"/>
    </location>
</feature>
<dbReference type="GO" id="GO:0006355">
    <property type="term" value="P:regulation of DNA-templated transcription"/>
    <property type="evidence" value="ECO:0007669"/>
    <property type="project" value="InterPro"/>
</dbReference>
<evidence type="ECO:0000259" key="5">
    <source>
        <dbReference type="PROSITE" id="PS51005"/>
    </source>
</evidence>
<evidence type="ECO:0000256" key="1">
    <source>
        <dbReference type="ARBA" id="ARBA00023015"/>
    </source>
</evidence>
<dbReference type="Gene3D" id="2.170.150.80">
    <property type="entry name" value="NAC domain"/>
    <property type="match status" value="1"/>
</dbReference>
<dbReference type="SUPFAM" id="SSF101941">
    <property type="entry name" value="NAC domain"/>
    <property type="match status" value="1"/>
</dbReference>
<sequence length="72" mass="8303">MEGQEAKKEEKLPAGFRFHLTDEELITCYLMHKVSDANFTGRAIADVDLNKCVPWDLPGNYVQGRIFYFFTS</sequence>
<keyword evidence="1" id="KW-0805">Transcription regulation</keyword>
<dbReference type="EMBL" id="BMAC01000985">
    <property type="protein sequence ID" value="GFQ04883.1"/>
    <property type="molecule type" value="Genomic_DNA"/>
</dbReference>